<comment type="caution">
    <text evidence="3">The sequence shown here is derived from an EMBL/GenBank/DDBJ whole genome shotgun (WGS) entry which is preliminary data.</text>
</comment>
<evidence type="ECO:0000259" key="2">
    <source>
        <dbReference type="PROSITE" id="PS50089"/>
    </source>
</evidence>
<dbReference type="SUPFAM" id="SSF57850">
    <property type="entry name" value="RING/U-box"/>
    <property type="match status" value="1"/>
</dbReference>
<dbReference type="AlphaFoldDB" id="A0A1V9ZDW6"/>
<evidence type="ECO:0000313" key="3">
    <source>
        <dbReference type="EMBL" id="OQR96137.1"/>
    </source>
</evidence>
<dbReference type="InterPro" id="IPR013083">
    <property type="entry name" value="Znf_RING/FYVE/PHD"/>
</dbReference>
<keyword evidence="1" id="KW-0863">Zinc-finger</keyword>
<dbReference type="Proteomes" id="UP000243579">
    <property type="component" value="Unassembled WGS sequence"/>
</dbReference>
<dbReference type="SMART" id="SM00184">
    <property type="entry name" value="RING"/>
    <property type="match status" value="1"/>
</dbReference>
<dbReference type="Gene3D" id="3.30.40.10">
    <property type="entry name" value="Zinc/RING finger domain, C3HC4 (zinc finger)"/>
    <property type="match status" value="1"/>
</dbReference>
<evidence type="ECO:0000256" key="1">
    <source>
        <dbReference type="PROSITE-ProRule" id="PRU00175"/>
    </source>
</evidence>
<feature type="domain" description="RING-type" evidence="2">
    <location>
        <begin position="180"/>
        <end position="219"/>
    </location>
</feature>
<name>A0A1V9ZDW6_ACHHY</name>
<accession>A0A1V9ZDW6</accession>
<sequence>MIKATLAPALGVETVSRRADIRRAASLRDVDVSVFPLEADDGRVFSWRAQYEVALENRPHELYWKFYTTYAHVKRFLQCVCAIAKRTKCTHLRELRAETQRLLLRAWFQDKAPVIAHGLSLVLTTVAAHAAQVATCRAHREVLHLTTSFCVIEIPLDIRACQLMRLMTTLDAAPAFDDDCCICLSAEAAPRVALKCGHVFHETCICVWYYSRLNCPICRQ</sequence>
<dbReference type="OrthoDB" id="9984778at2759"/>
<gene>
    <name evidence="3" type="ORF">ACHHYP_16910</name>
</gene>
<organism evidence="3 4">
    <name type="scientific">Achlya hypogyna</name>
    <name type="common">Oomycete</name>
    <name type="synonym">Protoachlya hypogyna</name>
    <dbReference type="NCBI Taxonomy" id="1202772"/>
    <lineage>
        <taxon>Eukaryota</taxon>
        <taxon>Sar</taxon>
        <taxon>Stramenopiles</taxon>
        <taxon>Oomycota</taxon>
        <taxon>Saprolegniomycetes</taxon>
        <taxon>Saprolegniales</taxon>
        <taxon>Achlyaceae</taxon>
        <taxon>Achlya</taxon>
    </lineage>
</organism>
<dbReference type="STRING" id="1202772.A0A1V9ZDW6"/>
<protein>
    <recommendedName>
        <fullName evidence="2">RING-type domain-containing protein</fullName>
    </recommendedName>
</protein>
<proteinExistence type="predicted"/>
<dbReference type="GO" id="GO:0008270">
    <property type="term" value="F:zinc ion binding"/>
    <property type="evidence" value="ECO:0007669"/>
    <property type="project" value="UniProtKB-KW"/>
</dbReference>
<evidence type="ECO:0000313" key="4">
    <source>
        <dbReference type="Proteomes" id="UP000243579"/>
    </source>
</evidence>
<keyword evidence="1" id="KW-0862">Zinc</keyword>
<dbReference type="Pfam" id="PF13639">
    <property type="entry name" value="zf-RING_2"/>
    <property type="match status" value="1"/>
</dbReference>
<dbReference type="EMBL" id="JNBR01000153">
    <property type="protein sequence ID" value="OQR96137.1"/>
    <property type="molecule type" value="Genomic_DNA"/>
</dbReference>
<dbReference type="PROSITE" id="PS50089">
    <property type="entry name" value="ZF_RING_2"/>
    <property type="match status" value="1"/>
</dbReference>
<dbReference type="InterPro" id="IPR001841">
    <property type="entry name" value="Znf_RING"/>
</dbReference>
<keyword evidence="1" id="KW-0479">Metal-binding</keyword>
<keyword evidence="4" id="KW-1185">Reference proteome</keyword>
<reference evidence="3 4" key="1">
    <citation type="journal article" date="2014" name="Genome Biol. Evol.">
        <title>The secreted proteins of Achlya hypogyna and Thraustotheca clavata identify the ancestral oomycete secretome and reveal gene acquisitions by horizontal gene transfer.</title>
        <authorList>
            <person name="Misner I."/>
            <person name="Blouin N."/>
            <person name="Leonard G."/>
            <person name="Richards T.A."/>
            <person name="Lane C.E."/>
        </authorList>
    </citation>
    <scope>NUCLEOTIDE SEQUENCE [LARGE SCALE GENOMIC DNA]</scope>
    <source>
        <strain evidence="3 4">ATCC 48635</strain>
    </source>
</reference>